<name>A0ABY5N0Y0_9ACTN</name>
<dbReference type="PANTHER" id="PTHR23023">
    <property type="entry name" value="DIMETHYLANILINE MONOOXYGENASE"/>
    <property type="match status" value="1"/>
</dbReference>
<dbReference type="SUPFAM" id="SSF51905">
    <property type="entry name" value="FAD/NAD(P)-binding domain"/>
    <property type="match status" value="2"/>
</dbReference>
<dbReference type="Pfam" id="PF13738">
    <property type="entry name" value="Pyr_redox_3"/>
    <property type="match status" value="1"/>
</dbReference>
<evidence type="ECO:0000313" key="4">
    <source>
        <dbReference type="EMBL" id="UUS29924.1"/>
    </source>
</evidence>
<dbReference type="RefSeq" id="WP_232791268.1">
    <property type="nucleotide sequence ID" value="NZ_CP102332.1"/>
</dbReference>
<keyword evidence="2" id="KW-0274">FAD</keyword>
<dbReference type="EMBL" id="CP102332">
    <property type="protein sequence ID" value="UUS29924.1"/>
    <property type="molecule type" value="Genomic_DNA"/>
</dbReference>
<gene>
    <name evidence="4" type="ORF">NRO40_03120</name>
</gene>
<dbReference type="InterPro" id="IPR050346">
    <property type="entry name" value="FMO-like"/>
</dbReference>
<dbReference type="Gene3D" id="3.50.50.60">
    <property type="entry name" value="FAD/NAD(P)-binding domain"/>
    <property type="match status" value="1"/>
</dbReference>
<keyword evidence="5" id="KW-1185">Reference proteome</keyword>
<dbReference type="PRINTS" id="PR00469">
    <property type="entry name" value="PNDRDTASEII"/>
</dbReference>
<sequence>MNGFEVRDVRDVDVVVVGAGQAGLSAAYHLRRAGYEPDRDVVVLDHAPRPGGAWQFRWPSLTYGKVHGMYALPGMELTGADAGRPSAEVIGEYFARYEEAFALRVHRPVHVAAVRDGGDGRLRVETSEGVYAARALINATGTWDRPFWPRYPGQETFRGRQLHTADYPGPEPFAGRRVVVVGGGASGTQHLMEIADVAAETTWVTRREPVFREGSFGEAEGRAAVALVEERVRQGLPPRSVVSVTGLPLNDAVRAARERGVLDRLPMFDRITPTGVAWDPAPAAAAGGGGRPVAGRAVDADVILWATGFRAAVDHLAPLRLREPGGGIRLDGTRAVRDPRVHLVGYGPSASTIGANRAGRAAVRDVRRLLERPAGGAVVSGLGGTLAPGLGRASGTGGSVADLADGADGTAGDAGGGATGTARDAADMGAADGAVVGAGDGGAAVGGALVGAGRARAGA</sequence>
<keyword evidence="3" id="KW-0560">Oxidoreductase</keyword>
<accession>A0ABY5N0Y0</accession>
<reference evidence="4" key="1">
    <citation type="submission" date="2022-08" db="EMBL/GenBank/DDBJ databases">
        <title>Streptomyces changanensis sp. nov., an actinomycete isolated from soil.</title>
        <authorList>
            <person name="Wu H."/>
            <person name="Han L."/>
        </authorList>
    </citation>
    <scope>NUCLEOTIDE SEQUENCE</scope>
    <source>
        <strain evidence="4">HL-66</strain>
    </source>
</reference>
<evidence type="ECO:0000313" key="5">
    <source>
        <dbReference type="Proteomes" id="UP001060150"/>
    </source>
</evidence>
<dbReference type="InterPro" id="IPR036188">
    <property type="entry name" value="FAD/NAD-bd_sf"/>
</dbReference>
<organism evidence="4 5">
    <name type="scientific">Streptomyces changanensis</name>
    <dbReference type="NCBI Taxonomy" id="2964669"/>
    <lineage>
        <taxon>Bacteria</taxon>
        <taxon>Bacillati</taxon>
        <taxon>Actinomycetota</taxon>
        <taxon>Actinomycetes</taxon>
        <taxon>Kitasatosporales</taxon>
        <taxon>Streptomycetaceae</taxon>
        <taxon>Streptomyces</taxon>
    </lineage>
</organism>
<evidence type="ECO:0000256" key="1">
    <source>
        <dbReference type="ARBA" id="ARBA00022630"/>
    </source>
</evidence>
<evidence type="ECO:0000256" key="2">
    <source>
        <dbReference type="ARBA" id="ARBA00022827"/>
    </source>
</evidence>
<keyword evidence="1" id="KW-0285">Flavoprotein</keyword>
<protein>
    <submittedName>
        <fullName evidence="4">NAD(P)/FAD-dependent oxidoreductase</fullName>
    </submittedName>
</protein>
<dbReference type="PRINTS" id="PR00368">
    <property type="entry name" value="FADPNR"/>
</dbReference>
<dbReference type="Proteomes" id="UP001060150">
    <property type="component" value="Chromosome"/>
</dbReference>
<proteinExistence type="predicted"/>
<evidence type="ECO:0000256" key="3">
    <source>
        <dbReference type="ARBA" id="ARBA00023002"/>
    </source>
</evidence>